<dbReference type="Pfam" id="PF01008">
    <property type="entry name" value="IF-2B"/>
    <property type="match status" value="1"/>
</dbReference>
<dbReference type="RefSeq" id="WP_005884157.1">
    <property type="nucleotide sequence ID" value="NZ_CABMMQ010000001.1"/>
</dbReference>
<organism evidence="3 4">
    <name type="scientific">Fusobacterium mortiferum</name>
    <dbReference type="NCBI Taxonomy" id="850"/>
    <lineage>
        <taxon>Bacteria</taxon>
        <taxon>Fusobacteriati</taxon>
        <taxon>Fusobacteriota</taxon>
        <taxon>Fusobacteriia</taxon>
        <taxon>Fusobacteriales</taxon>
        <taxon>Fusobacteriaceae</taxon>
        <taxon>Fusobacterium</taxon>
    </lineage>
</organism>
<dbReference type="PANTHER" id="PTHR43475:SF1">
    <property type="entry name" value="METHYLTHIORIBOSE-1-PHOSPHATE ISOMERASE"/>
    <property type="match status" value="1"/>
</dbReference>
<reference evidence="3 4" key="1">
    <citation type="submission" date="2018-08" db="EMBL/GenBank/DDBJ databases">
        <title>A genome reference for cultivated species of the human gut microbiota.</title>
        <authorList>
            <person name="Zou Y."/>
            <person name="Xue W."/>
            <person name="Luo G."/>
        </authorList>
    </citation>
    <scope>NUCLEOTIDE SEQUENCE [LARGE SCALE GENOMIC DNA]</scope>
    <source>
        <strain evidence="3 4">AM25-1</strain>
    </source>
</reference>
<dbReference type="AlphaFoldDB" id="A0A414PWP7"/>
<evidence type="ECO:0000313" key="3">
    <source>
        <dbReference type="EMBL" id="RHF73019.1"/>
    </source>
</evidence>
<evidence type="ECO:0000256" key="2">
    <source>
        <dbReference type="RuleBase" id="RU003814"/>
    </source>
</evidence>
<dbReference type="Proteomes" id="UP000284676">
    <property type="component" value="Unassembled WGS sequence"/>
</dbReference>
<dbReference type="EMBL" id="QRHL01000006">
    <property type="protein sequence ID" value="RHF73019.1"/>
    <property type="molecule type" value="Genomic_DNA"/>
</dbReference>
<dbReference type="InterPro" id="IPR000649">
    <property type="entry name" value="IF-2B-related"/>
</dbReference>
<dbReference type="NCBIfam" id="NF004326">
    <property type="entry name" value="PRK05720.1"/>
    <property type="match status" value="1"/>
</dbReference>
<protein>
    <submittedName>
        <fullName evidence="3">S-methyl-5-thioribose-1-phosphate isomerase</fullName>
    </submittedName>
</protein>
<dbReference type="Gene3D" id="1.20.120.420">
    <property type="entry name" value="translation initiation factor eif-2b, domain 1"/>
    <property type="match status" value="1"/>
</dbReference>
<dbReference type="InterPro" id="IPR042529">
    <property type="entry name" value="IF_2B-like_C"/>
</dbReference>
<dbReference type="GO" id="GO:0046523">
    <property type="term" value="F:S-methyl-5-thioribose-1-phosphate isomerase activity"/>
    <property type="evidence" value="ECO:0007669"/>
    <property type="project" value="TreeGrafter"/>
</dbReference>
<dbReference type="InterPro" id="IPR011559">
    <property type="entry name" value="Initiation_fac_2B_a/b/d"/>
</dbReference>
<dbReference type="GO" id="GO:0019509">
    <property type="term" value="P:L-methionine salvage from methylthioadenosine"/>
    <property type="evidence" value="ECO:0007669"/>
    <property type="project" value="TreeGrafter"/>
</dbReference>
<comment type="similarity">
    <text evidence="2">Belongs to the eIF-2B alpha/beta/delta subunits family.</text>
</comment>
<dbReference type="SUPFAM" id="SSF100950">
    <property type="entry name" value="NagB/RpiA/CoA transferase-like"/>
    <property type="match status" value="1"/>
</dbReference>
<proteinExistence type="inferred from homology"/>
<dbReference type="InterPro" id="IPR027363">
    <property type="entry name" value="M1Pi_N"/>
</dbReference>
<name>A0A414PWP7_FUSMR</name>
<comment type="caution">
    <text evidence="3">The sequence shown here is derived from an EMBL/GenBank/DDBJ whole genome shotgun (WGS) entry which is preliminary data.</text>
</comment>
<evidence type="ECO:0000313" key="4">
    <source>
        <dbReference type="Proteomes" id="UP000284676"/>
    </source>
</evidence>
<evidence type="ECO:0000256" key="1">
    <source>
        <dbReference type="ARBA" id="ARBA00023235"/>
    </source>
</evidence>
<gene>
    <name evidence="3" type="ORF">DW663_05710</name>
</gene>
<dbReference type="Gene3D" id="3.40.50.10470">
    <property type="entry name" value="Translation initiation factor eif-2b, domain 2"/>
    <property type="match status" value="1"/>
</dbReference>
<sequence>MKRMDEGLAFMLRYENIAWYENGKVKILDRRIYPREIKFVECKTYLEVKQAVTDMVTQSAGPYTAVGMGMALAAYQSKGMQNDERKEYLKQAAIEIANARPTTANRMKLITMACYEVGVKAIDENKCPIEAIFNRTIDSLERRYRRMSEVAKNLVKMFPKKGKVMTQCFGETIVGCMGREIKNQNKDIEFYCPETRPYLQGARLTASVLKDQGFKVIVITDNMPAWTMKEKKIDVFTSAADSICMDGHIVNKIGTLQIAIVAKHFGIPYFVTGIPDQDKLLENIIIEERDPKDVLECNGVKNTLSGVEGYYPSFDITPPYLISGIVTDQGVYSPYNLKDYFENEVEQYY</sequence>
<keyword evidence="1 3" id="KW-0413">Isomerase</keyword>
<dbReference type="NCBIfam" id="TIGR00524">
    <property type="entry name" value="eIF-2B_rel"/>
    <property type="match status" value="1"/>
</dbReference>
<dbReference type="InterPro" id="IPR037171">
    <property type="entry name" value="NagB/RpiA_transferase-like"/>
</dbReference>
<dbReference type="GeneID" id="62763131"/>
<accession>A0A414PWP7</accession>
<dbReference type="PANTHER" id="PTHR43475">
    <property type="entry name" value="METHYLTHIORIBOSE-1-PHOSPHATE ISOMERASE"/>
    <property type="match status" value="1"/>
</dbReference>